<feature type="compositionally biased region" description="Low complexity" evidence="1">
    <location>
        <begin position="17"/>
        <end position="35"/>
    </location>
</feature>
<dbReference type="Gene3D" id="2.30.29.30">
    <property type="entry name" value="Pleckstrin-homology domain (PH domain)/Phosphotyrosine-binding domain (PTB)"/>
    <property type="match status" value="1"/>
</dbReference>
<feature type="region of interest" description="Disordered" evidence="1">
    <location>
        <begin position="520"/>
        <end position="556"/>
    </location>
</feature>
<gene>
    <name evidence="3" type="ORF">L203_103953</name>
</gene>
<accession>A0AAJ8M1T5</accession>
<feature type="domain" description="SEC7" evidence="2">
    <location>
        <begin position="1010"/>
        <end position="1198"/>
    </location>
</feature>
<reference evidence="3" key="3">
    <citation type="submission" date="2024-01" db="EMBL/GenBank/DDBJ databases">
        <authorList>
            <person name="Coelho M.A."/>
            <person name="David-Palma M."/>
            <person name="Shea T."/>
            <person name="Sun S."/>
            <person name="Cuomo C.A."/>
            <person name="Heitman J."/>
        </authorList>
    </citation>
    <scope>NUCLEOTIDE SEQUENCE</scope>
    <source>
        <strain evidence="3">CBS 7841</strain>
    </source>
</reference>
<reference evidence="3" key="1">
    <citation type="submission" date="2016-06" db="EMBL/GenBank/DDBJ databases">
        <authorList>
            <person name="Cuomo C."/>
            <person name="Litvintseva A."/>
            <person name="Heitman J."/>
            <person name="Chen Y."/>
            <person name="Sun S."/>
            <person name="Springer D."/>
            <person name="Dromer F."/>
            <person name="Young S."/>
            <person name="Zeng Q."/>
            <person name="Chapman S."/>
            <person name="Gujja S."/>
            <person name="Saif S."/>
            <person name="Birren B."/>
        </authorList>
    </citation>
    <scope>NUCLEOTIDE SEQUENCE</scope>
    <source>
        <strain evidence="3">CBS 7841</strain>
    </source>
</reference>
<feature type="compositionally biased region" description="Polar residues" evidence="1">
    <location>
        <begin position="653"/>
        <end position="671"/>
    </location>
</feature>
<feature type="compositionally biased region" description="Polar residues" evidence="1">
    <location>
        <begin position="104"/>
        <end position="125"/>
    </location>
</feature>
<protein>
    <recommendedName>
        <fullName evidence="2">SEC7 domain-containing protein</fullName>
    </recommendedName>
</protein>
<dbReference type="GO" id="GO:0005085">
    <property type="term" value="F:guanyl-nucleotide exchange factor activity"/>
    <property type="evidence" value="ECO:0007669"/>
    <property type="project" value="InterPro"/>
</dbReference>
<feature type="region of interest" description="Disordered" evidence="1">
    <location>
        <begin position="1"/>
        <end position="147"/>
    </location>
</feature>
<dbReference type="InterPro" id="IPR000904">
    <property type="entry name" value="Sec7_dom"/>
</dbReference>
<dbReference type="Gene3D" id="1.10.1000.11">
    <property type="entry name" value="Arf Nucleotide-binding Site Opener,domain 2"/>
    <property type="match status" value="1"/>
</dbReference>
<dbReference type="Proteomes" id="UP000094043">
    <property type="component" value="Chromosome 4"/>
</dbReference>
<dbReference type="GeneID" id="91088163"/>
<evidence type="ECO:0000313" key="3">
    <source>
        <dbReference type="EMBL" id="WVN88740.1"/>
    </source>
</evidence>
<feature type="compositionally biased region" description="Basic and acidic residues" evidence="1">
    <location>
        <begin position="594"/>
        <end position="605"/>
    </location>
</feature>
<dbReference type="GO" id="GO:0032012">
    <property type="term" value="P:regulation of ARF protein signal transduction"/>
    <property type="evidence" value="ECO:0007669"/>
    <property type="project" value="InterPro"/>
</dbReference>
<feature type="region of interest" description="Disordered" evidence="1">
    <location>
        <begin position="466"/>
        <end position="487"/>
    </location>
</feature>
<keyword evidence="4" id="KW-1185">Reference proteome</keyword>
<dbReference type="KEGG" id="cdep:91088163"/>
<feature type="compositionally biased region" description="Polar residues" evidence="1">
    <location>
        <begin position="1397"/>
        <end position="1408"/>
    </location>
</feature>
<dbReference type="Gene3D" id="1.10.220.20">
    <property type="match status" value="1"/>
</dbReference>
<organism evidence="3 4">
    <name type="scientific">Cryptococcus depauperatus CBS 7841</name>
    <dbReference type="NCBI Taxonomy" id="1295531"/>
    <lineage>
        <taxon>Eukaryota</taxon>
        <taxon>Fungi</taxon>
        <taxon>Dikarya</taxon>
        <taxon>Basidiomycota</taxon>
        <taxon>Agaricomycotina</taxon>
        <taxon>Tremellomycetes</taxon>
        <taxon>Tremellales</taxon>
        <taxon>Cryptococcaceae</taxon>
        <taxon>Cryptococcus</taxon>
    </lineage>
</organism>
<reference evidence="3" key="2">
    <citation type="journal article" date="2022" name="Elife">
        <title>Obligate sexual reproduction of a homothallic fungus closely related to the Cryptococcus pathogenic species complex.</title>
        <authorList>
            <person name="Passer A.R."/>
            <person name="Clancey S.A."/>
            <person name="Shea T."/>
            <person name="David-Palma M."/>
            <person name="Averette A.F."/>
            <person name="Boekhout T."/>
            <person name="Porcel B.M."/>
            <person name="Nowrousian M."/>
            <person name="Cuomo C.A."/>
            <person name="Sun S."/>
            <person name="Heitman J."/>
            <person name="Coelho M.A."/>
        </authorList>
    </citation>
    <scope>NUCLEOTIDE SEQUENCE</scope>
    <source>
        <strain evidence="3">CBS 7841</strain>
    </source>
</reference>
<feature type="region of interest" description="Disordered" evidence="1">
    <location>
        <begin position="571"/>
        <end position="672"/>
    </location>
</feature>
<feature type="compositionally biased region" description="Polar residues" evidence="1">
    <location>
        <begin position="607"/>
        <end position="617"/>
    </location>
</feature>
<dbReference type="InterPro" id="IPR011993">
    <property type="entry name" value="PH-like_dom_sf"/>
</dbReference>
<dbReference type="PROSITE" id="PS50190">
    <property type="entry name" value="SEC7"/>
    <property type="match status" value="1"/>
</dbReference>
<feature type="region of interest" description="Disordered" evidence="1">
    <location>
        <begin position="1392"/>
        <end position="1424"/>
    </location>
</feature>
<dbReference type="SMART" id="SM00222">
    <property type="entry name" value="Sec7"/>
    <property type="match status" value="1"/>
</dbReference>
<evidence type="ECO:0000259" key="2">
    <source>
        <dbReference type="PROSITE" id="PS50190"/>
    </source>
</evidence>
<dbReference type="RefSeq" id="XP_066069440.1">
    <property type="nucleotide sequence ID" value="XM_066213343.1"/>
</dbReference>
<feature type="compositionally biased region" description="Polar residues" evidence="1">
    <location>
        <begin position="1"/>
        <end position="10"/>
    </location>
</feature>
<proteinExistence type="predicted"/>
<feature type="region of interest" description="Disordered" evidence="1">
    <location>
        <begin position="743"/>
        <end position="770"/>
    </location>
</feature>
<feature type="compositionally biased region" description="Polar residues" evidence="1">
    <location>
        <begin position="1415"/>
        <end position="1424"/>
    </location>
</feature>
<feature type="compositionally biased region" description="Polar residues" evidence="1">
    <location>
        <begin position="355"/>
        <end position="365"/>
    </location>
</feature>
<sequence>MTLTMSTSPKSPKHYYASRPSSRSASRNGNSGSQSPATPAQVRLQAVARLKRAASLPRHADGRRPLQQHARATDEDISSANDSPIEVSTPASQHDGREGEMLSPSPTQTGFGRQNVYPLSSTLQRSASAASNHSAAQGHEASPTDQINPDWHAIQLAQSYIPSLAPITTNGFQQPVPIGRSTPSPLPTLGELRSLSRSNSQAARARAMSKLTGGKENLISDDDVVLQLPLTRPGLQRAGTVGAHRLLGMPMLQLESEHQRMEYERSIAFDQPRPKLQRSFTVSSSNMGEERRSAVGRKMLEQLAKRREARQKEEEEVRQLWEQRRANVETAPKNQNIDGSPQGRPTIIFDKSTDQSKPGLNQPQARTADLLVAPERSASRGTMQSAQFEYEGHLRRSFSSRTAIGAVGTDPEHVPIINEVDSKRKDETEANLNQLVNATTPTLPQGELAQATDLYKLVGDSESPLKLPLPPFATPSRHTPHSSISTQDTIQGHQFMESSTPEGSSRSGLNSIMFVMGAKSHDGQLGRTTTETQWPSEVSEGSDWGTPGTGAQKPLLTSSSNLSLHVSGPFSNSCGSNNSSASRHTDSNMSGEEADIKGKLEKDPKANSPSDSGSESMTAKVKRTVNSVIRSKGQSRSPRTSAGSPISPRGGSKVSNTPFQTSGTRSWSKNDNAVKYQPSVSSLSPSLTDLSTAASTNNLLIQHQLASDPTQVSFLPRATLNDPRIHMSKLSPFPGIENLESQHEVAKLGQQSSDSVVPSQHHSASTSLVGSDSVYANSLSTRGTDESRRMSDDSISKKNWLTKAFTSPRASMSKKFSQGEMKARENTLGQGAIPIGTETDPFASPPLGAIPTTFSSLTRPTSPTISVVSEASEEDARLTRYTTKHDQLNTEVISKDIGDLSDVNGQQEQLSEKSRQILRRMSEVLAMGPDDLERPEILDDPPRKFLLSAQVLQIVNANTVKDRFLLLFNDILVITKPQITHGVHTTFDMKLAVKNVVSLDRLSLSVQATEPTADTTRHPVVENFIRKFAANPVEACNYALEKSKPKADVVSLANLIFKTPELDKVQIGNLLVNHQPLKKAFVDCFRFASIRIDDALRIFLLSLRLPTNPMSCDNLLRGFVDAYCEANKDIITYNENLAYELVLAILQFNDALYSTFGFALPNHAITKDTFISAFRSKDPVGLVPDELLWDVYLSIRSMRLSQALAPTEAHLEREVLVNPAHIPSKLTYNTWSETIKIKIPTSDPMFKIVLLGEGLEFDPPVLDFSRRSEESFRVKGKSLGNKSILFERIGSNAALYSSLGNTRHITIERAFMRHTFQISFTNQNGLKRRYCIGVNTAETCHRWRTLLEKQIQETSELKMKVRSHEKSSTIRQTAEAVSLQVLRDALMSPEEKMDISHCSSNKSSQSVASGGFRPNTATDQSRSRAGSVSLAYAQYALKEEYDLGPLQPTRGNDTIDTTSSLVGTRTGKELVLLCRQNSLMPGLLELLHAGTGRSSAESTDDDGIGEGRNMERFARSKGIRV</sequence>
<evidence type="ECO:0000256" key="1">
    <source>
        <dbReference type="SAM" id="MobiDB-lite"/>
    </source>
</evidence>
<evidence type="ECO:0000313" key="4">
    <source>
        <dbReference type="Proteomes" id="UP000094043"/>
    </source>
</evidence>
<feature type="compositionally biased region" description="Polar residues" evidence="1">
    <location>
        <begin position="526"/>
        <end position="536"/>
    </location>
</feature>
<feature type="compositionally biased region" description="Polar residues" evidence="1">
    <location>
        <begin position="749"/>
        <end position="770"/>
    </location>
</feature>
<dbReference type="InterPro" id="IPR023394">
    <property type="entry name" value="Sec7_C_sf"/>
</dbReference>
<feature type="compositionally biased region" description="Low complexity" evidence="1">
    <location>
        <begin position="571"/>
        <end position="582"/>
    </location>
</feature>
<dbReference type="SUPFAM" id="SSF50729">
    <property type="entry name" value="PH domain-like"/>
    <property type="match status" value="1"/>
</dbReference>
<name>A0AAJ8M1T5_9TREE</name>
<feature type="compositionally biased region" description="Polar residues" evidence="1">
    <location>
        <begin position="624"/>
        <end position="644"/>
    </location>
</feature>
<dbReference type="SUPFAM" id="SSF48425">
    <property type="entry name" value="Sec7 domain"/>
    <property type="match status" value="1"/>
</dbReference>
<dbReference type="Pfam" id="PF01369">
    <property type="entry name" value="Sec7"/>
    <property type="match status" value="1"/>
</dbReference>
<dbReference type="EMBL" id="CP143787">
    <property type="protein sequence ID" value="WVN88740.1"/>
    <property type="molecule type" value="Genomic_DNA"/>
</dbReference>
<feature type="region of interest" description="Disordered" evidence="1">
    <location>
        <begin position="1491"/>
        <end position="1521"/>
    </location>
</feature>
<dbReference type="InterPro" id="IPR035999">
    <property type="entry name" value="Sec7_dom_sf"/>
</dbReference>
<feature type="compositionally biased region" description="Low complexity" evidence="1">
    <location>
        <begin position="126"/>
        <end position="136"/>
    </location>
</feature>
<feature type="region of interest" description="Disordered" evidence="1">
    <location>
        <begin position="326"/>
        <end position="367"/>
    </location>
</feature>